<accession>A0AAW8R4N3</accession>
<dbReference type="InterPro" id="IPR023187">
    <property type="entry name" value="Tscrpt_reg_MarR-type_CS"/>
</dbReference>
<organism evidence="5 6">
    <name type="scientific">Brumicola blandensis</name>
    <dbReference type="NCBI Taxonomy" id="3075611"/>
    <lineage>
        <taxon>Bacteria</taxon>
        <taxon>Pseudomonadati</taxon>
        <taxon>Pseudomonadota</taxon>
        <taxon>Gammaproteobacteria</taxon>
        <taxon>Alteromonadales</taxon>
        <taxon>Alteromonadaceae</taxon>
        <taxon>Brumicola</taxon>
    </lineage>
</organism>
<dbReference type="InterPro" id="IPR036388">
    <property type="entry name" value="WH-like_DNA-bd_sf"/>
</dbReference>
<dbReference type="InterPro" id="IPR000835">
    <property type="entry name" value="HTH_MarR-typ"/>
</dbReference>
<keyword evidence="2" id="KW-0238">DNA-binding</keyword>
<evidence type="ECO:0000256" key="3">
    <source>
        <dbReference type="ARBA" id="ARBA00023163"/>
    </source>
</evidence>
<keyword evidence="1" id="KW-0805">Transcription regulation</keyword>
<protein>
    <submittedName>
        <fullName evidence="5">MarR family transcriptional regulator</fullName>
    </submittedName>
</protein>
<dbReference type="AlphaFoldDB" id="A0AAW8R4N3"/>
<dbReference type="InterPro" id="IPR036390">
    <property type="entry name" value="WH_DNA-bd_sf"/>
</dbReference>
<dbReference type="EMBL" id="JAVRIE010000005">
    <property type="protein sequence ID" value="MDT0583379.1"/>
    <property type="molecule type" value="Genomic_DNA"/>
</dbReference>
<evidence type="ECO:0000313" key="6">
    <source>
        <dbReference type="Proteomes" id="UP001249020"/>
    </source>
</evidence>
<dbReference type="SUPFAM" id="SSF46785">
    <property type="entry name" value="Winged helix' DNA-binding domain"/>
    <property type="match status" value="1"/>
</dbReference>
<evidence type="ECO:0000259" key="4">
    <source>
        <dbReference type="SMART" id="SM00347"/>
    </source>
</evidence>
<sequence length="169" mass="18976">MKKPFFYELDYSAAFFANMTSRLSKMINDEFSEVLKDSSIVTPITDVSLVMFLAQSKGASIAEIAKALSYSHQRTASRVSALEKLSLIYRHTDLNDGRCQRFTLTKLGVDDVAELTRITKDVASVINEISKEQSVQIMEVLFGFCQAIENEPISARIKKLPNSRQGEIK</sequence>
<proteinExistence type="predicted"/>
<evidence type="ECO:0000256" key="1">
    <source>
        <dbReference type="ARBA" id="ARBA00023015"/>
    </source>
</evidence>
<evidence type="ECO:0000256" key="2">
    <source>
        <dbReference type="ARBA" id="ARBA00023125"/>
    </source>
</evidence>
<evidence type="ECO:0000313" key="5">
    <source>
        <dbReference type="EMBL" id="MDT0583379.1"/>
    </source>
</evidence>
<dbReference type="SMART" id="SM00347">
    <property type="entry name" value="HTH_MARR"/>
    <property type="match status" value="1"/>
</dbReference>
<reference evidence="5 6" key="1">
    <citation type="submission" date="2023-09" db="EMBL/GenBank/DDBJ databases">
        <authorList>
            <person name="Rey-Velasco X."/>
        </authorList>
    </citation>
    <scope>NUCLEOTIDE SEQUENCE [LARGE SCALE GENOMIC DNA]</scope>
    <source>
        <strain evidence="5 6">W409</strain>
    </source>
</reference>
<dbReference type="Proteomes" id="UP001249020">
    <property type="component" value="Unassembled WGS sequence"/>
</dbReference>
<dbReference type="GO" id="GO:0003677">
    <property type="term" value="F:DNA binding"/>
    <property type="evidence" value="ECO:0007669"/>
    <property type="project" value="UniProtKB-KW"/>
</dbReference>
<keyword evidence="6" id="KW-1185">Reference proteome</keyword>
<dbReference type="Gene3D" id="1.10.10.10">
    <property type="entry name" value="Winged helix-like DNA-binding domain superfamily/Winged helix DNA-binding domain"/>
    <property type="match status" value="1"/>
</dbReference>
<dbReference type="GO" id="GO:0003700">
    <property type="term" value="F:DNA-binding transcription factor activity"/>
    <property type="evidence" value="ECO:0007669"/>
    <property type="project" value="InterPro"/>
</dbReference>
<dbReference type="RefSeq" id="WP_311362154.1">
    <property type="nucleotide sequence ID" value="NZ_JAVRIE010000005.1"/>
</dbReference>
<feature type="domain" description="HTH marR-type" evidence="4">
    <location>
        <begin position="33"/>
        <end position="134"/>
    </location>
</feature>
<dbReference type="Pfam" id="PF12802">
    <property type="entry name" value="MarR_2"/>
    <property type="match status" value="1"/>
</dbReference>
<comment type="caution">
    <text evidence="5">The sequence shown here is derived from an EMBL/GenBank/DDBJ whole genome shotgun (WGS) entry which is preliminary data.</text>
</comment>
<dbReference type="PROSITE" id="PS01117">
    <property type="entry name" value="HTH_MARR_1"/>
    <property type="match status" value="1"/>
</dbReference>
<name>A0AAW8R4N3_9ALTE</name>
<gene>
    <name evidence="5" type="ORF">RM544_12580</name>
</gene>
<keyword evidence="3" id="KW-0804">Transcription</keyword>